<dbReference type="EMBL" id="CM009295">
    <property type="protein sequence ID" value="PNT31921.1"/>
    <property type="molecule type" value="Genomic_DNA"/>
</dbReference>
<evidence type="ECO:0000313" key="1">
    <source>
        <dbReference type="EMBL" id="PNT31921.1"/>
    </source>
</evidence>
<evidence type="ECO:0008006" key="3">
    <source>
        <dbReference type="Google" id="ProtNLM"/>
    </source>
</evidence>
<proteinExistence type="predicted"/>
<dbReference type="Proteomes" id="UP000006729">
    <property type="component" value="Chromosome 6"/>
</dbReference>
<keyword evidence="2" id="KW-1185">Reference proteome</keyword>
<reference evidence="1 2" key="1">
    <citation type="journal article" date="2006" name="Science">
        <title>The genome of black cottonwood, Populus trichocarpa (Torr. &amp; Gray).</title>
        <authorList>
            <person name="Tuskan G.A."/>
            <person name="Difazio S."/>
            <person name="Jansson S."/>
            <person name="Bohlmann J."/>
            <person name="Grigoriev I."/>
            <person name="Hellsten U."/>
            <person name="Putnam N."/>
            <person name="Ralph S."/>
            <person name="Rombauts S."/>
            <person name="Salamov A."/>
            <person name="Schein J."/>
            <person name="Sterck L."/>
            <person name="Aerts A."/>
            <person name="Bhalerao R.R."/>
            <person name="Bhalerao R.P."/>
            <person name="Blaudez D."/>
            <person name="Boerjan W."/>
            <person name="Brun A."/>
            <person name="Brunner A."/>
            <person name="Busov V."/>
            <person name="Campbell M."/>
            <person name="Carlson J."/>
            <person name="Chalot M."/>
            <person name="Chapman J."/>
            <person name="Chen G.L."/>
            <person name="Cooper D."/>
            <person name="Coutinho P.M."/>
            <person name="Couturier J."/>
            <person name="Covert S."/>
            <person name="Cronk Q."/>
            <person name="Cunningham R."/>
            <person name="Davis J."/>
            <person name="Degroeve S."/>
            <person name="Dejardin A."/>
            <person name="Depamphilis C."/>
            <person name="Detter J."/>
            <person name="Dirks B."/>
            <person name="Dubchak I."/>
            <person name="Duplessis S."/>
            <person name="Ehlting J."/>
            <person name="Ellis B."/>
            <person name="Gendler K."/>
            <person name="Goodstein D."/>
            <person name="Gribskov M."/>
            <person name="Grimwood J."/>
            <person name="Groover A."/>
            <person name="Gunter L."/>
            <person name="Hamberger B."/>
            <person name="Heinze B."/>
            <person name="Helariutta Y."/>
            <person name="Henrissat B."/>
            <person name="Holligan D."/>
            <person name="Holt R."/>
            <person name="Huang W."/>
            <person name="Islam-Faridi N."/>
            <person name="Jones S."/>
            <person name="Jones-Rhoades M."/>
            <person name="Jorgensen R."/>
            <person name="Joshi C."/>
            <person name="Kangasjarvi J."/>
            <person name="Karlsson J."/>
            <person name="Kelleher C."/>
            <person name="Kirkpatrick R."/>
            <person name="Kirst M."/>
            <person name="Kohler A."/>
            <person name="Kalluri U."/>
            <person name="Larimer F."/>
            <person name="Leebens-Mack J."/>
            <person name="Leple J.C."/>
            <person name="Locascio P."/>
            <person name="Lou Y."/>
            <person name="Lucas S."/>
            <person name="Martin F."/>
            <person name="Montanini B."/>
            <person name="Napoli C."/>
            <person name="Nelson D.R."/>
            <person name="Nelson C."/>
            <person name="Nieminen K."/>
            <person name="Nilsson O."/>
            <person name="Pereda V."/>
            <person name="Peter G."/>
            <person name="Philippe R."/>
            <person name="Pilate G."/>
            <person name="Poliakov A."/>
            <person name="Razumovskaya J."/>
            <person name="Richardson P."/>
            <person name="Rinaldi C."/>
            <person name="Ritland K."/>
            <person name="Rouze P."/>
            <person name="Ryaboy D."/>
            <person name="Schmutz J."/>
            <person name="Schrader J."/>
            <person name="Segerman B."/>
            <person name="Shin H."/>
            <person name="Siddiqui A."/>
            <person name="Sterky F."/>
            <person name="Terry A."/>
            <person name="Tsai C.J."/>
            <person name="Uberbacher E."/>
            <person name="Unneberg P."/>
            <person name="Vahala J."/>
            <person name="Wall K."/>
            <person name="Wessler S."/>
            <person name="Yang G."/>
            <person name="Yin T."/>
            <person name="Douglas C."/>
            <person name="Marra M."/>
            <person name="Sandberg G."/>
            <person name="Van de Peer Y."/>
            <person name="Rokhsar D."/>
        </authorList>
    </citation>
    <scope>NUCLEOTIDE SEQUENCE [LARGE SCALE GENOMIC DNA]</scope>
    <source>
        <strain evidence="2">cv. Nisqually</strain>
    </source>
</reference>
<evidence type="ECO:0000313" key="2">
    <source>
        <dbReference type="Proteomes" id="UP000006729"/>
    </source>
</evidence>
<organism evidence="1 2">
    <name type="scientific">Populus trichocarpa</name>
    <name type="common">Western balsam poplar</name>
    <name type="synonym">Populus balsamifera subsp. trichocarpa</name>
    <dbReference type="NCBI Taxonomy" id="3694"/>
    <lineage>
        <taxon>Eukaryota</taxon>
        <taxon>Viridiplantae</taxon>
        <taxon>Streptophyta</taxon>
        <taxon>Embryophyta</taxon>
        <taxon>Tracheophyta</taxon>
        <taxon>Spermatophyta</taxon>
        <taxon>Magnoliopsida</taxon>
        <taxon>eudicotyledons</taxon>
        <taxon>Gunneridae</taxon>
        <taxon>Pentapetalae</taxon>
        <taxon>rosids</taxon>
        <taxon>fabids</taxon>
        <taxon>Malpighiales</taxon>
        <taxon>Salicaceae</taxon>
        <taxon>Saliceae</taxon>
        <taxon>Populus</taxon>
    </lineage>
</organism>
<dbReference type="InParanoid" id="U7E2F4"/>
<protein>
    <recommendedName>
        <fullName evidence="3">Retrotransposon gag domain-containing protein</fullName>
    </recommendedName>
</protein>
<dbReference type="HOGENOM" id="CLU_1828647_0_0_1"/>
<name>U7E2F4_POPTR</name>
<gene>
    <name evidence="1" type="ORF">POPTR_006G156300</name>
</gene>
<dbReference type="AlphaFoldDB" id="U7E2F4"/>
<sequence length="141" mass="16478">MSLDNYDELTDHQKHIKNVRGSLELVIYDNDVMCKILPTTFRGNDLCAKLVARFSTSIPMKKSFAELFRVIQGGKESTLAYMRRFNEEMLQVKDLLEPITCEALIKGVRNEELWKQLHPLQNRTLKRVKQMIESHIRVEEA</sequence>
<accession>U7E2F4</accession>